<accession>A0A2H1W5T5</accession>
<protein>
    <submittedName>
        <fullName evidence="1">SFRICE_036824</fullName>
    </submittedName>
</protein>
<reference evidence="1" key="1">
    <citation type="submission" date="2016-07" db="EMBL/GenBank/DDBJ databases">
        <authorList>
            <person name="Bretaudeau A."/>
        </authorList>
    </citation>
    <scope>NUCLEOTIDE SEQUENCE</scope>
    <source>
        <strain evidence="1">Rice</strain>
        <tissue evidence="1">Whole body</tissue>
    </source>
</reference>
<evidence type="ECO:0000313" key="1">
    <source>
        <dbReference type="EMBL" id="SOQ48450.1"/>
    </source>
</evidence>
<proteinExistence type="predicted"/>
<gene>
    <name evidence="1" type="ORF">SFRICE_036824</name>
</gene>
<dbReference type="AlphaFoldDB" id="A0A2H1W5T5"/>
<organism evidence="1">
    <name type="scientific">Spodoptera frugiperda</name>
    <name type="common">Fall armyworm</name>
    <dbReference type="NCBI Taxonomy" id="7108"/>
    <lineage>
        <taxon>Eukaryota</taxon>
        <taxon>Metazoa</taxon>
        <taxon>Ecdysozoa</taxon>
        <taxon>Arthropoda</taxon>
        <taxon>Hexapoda</taxon>
        <taxon>Insecta</taxon>
        <taxon>Pterygota</taxon>
        <taxon>Neoptera</taxon>
        <taxon>Endopterygota</taxon>
        <taxon>Lepidoptera</taxon>
        <taxon>Glossata</taxon>
        <taxon>Ditrysia</taxon>
        <taxon>Noctuoidea</taxon>
        <taxon>Noctuidae</taxon>
        <taxon>Amphipyrinae</taxon>
        <taxon>Spodoptera</taxon>
    </lineage>
</organism>
<name>A0A2H1W5T5_SPOFR</name>
<dbReference type="EMBL" id="ODYU01006523">
    <property type="protein sequence ID" value="SOQ48450.1"/>
    <property type="molecule type" value="Genomic_DNA"/>
</dbReference>
<sequence length="147" mass="17549">MRYVILEHPITFYTNVVSTLKPSQPQLPHLFREPQTRDSLKLKKKTPTEFSWKRNSWKYCYTVLPLEERRRHEYIDGSDCWDQAITKLLLMKKLFKYLCNVTPFITEGVARSAHYITIRYSDEDLPKMDRFLTPKRLATHLSKNIIA</sequence>